<evidence type="ECO:0000256" key="11">
    <source>
        <dbReference type="HAMAP-Rule" id="MF_00033"/>
    </source>
</evidence>
<evidence type="ECO:0000313" key="15">
    <source>
        <dbReference type="Proteomes" id="UP000283655"/>
    </source>
</evidence>
<protein>
    <recommendedName>
        <fullName evidence="11">UDP-N-acetylglucosamine--N-acetylmuramyl-(pentapeptide) pyrophosphoryl-undecaprenol N-acetylglucosamine transferase</fullName>
        <ecNumber evidence="11">2.4.1.227</ecNumber>
    </recommendedName>
    <alternativeName>
        <fullName evidence="11">Undecaprenyl-PP-MurNAc-pentapeptide-UDPGlcNAc GlcNAc transferase</fullName>
    </alternativeName>
</protein>
<dbReference type="GO" id="GO:0071555">
    <property type="term" value="P:cell wall organization"/>
    <property type="evidence" value="ECO:0007669"/>
    <property type="project" value="UniProtKB-KW"/>
</dbReference>
<dbReference type="EMBL" id="QZDH01000020">
    <property type="protein sequence ID" value="RJL51681.1"/>
    <property type="molecule type" value="Genomic_DNA"/>
</dbReference>
<dbReference type="GO" id="GO:0005975">
    <property type="term" value="P:carbohydrate metabolic process"/>
    <property type="evidence" value="ECO:0007669"/>
    <property type="project" value="InterPro"/>
</dbReference>
<dbReference type="NCBIfam" id="TIGR01133">
    <property type="entry name" value="murG"/>
    <property type="match status" value="1"/>
</dbReference>
<organism evidence="14 15">
    <name type="scientific">Pectobacterium carotovorum</name>
    <name type="common">Erwinia carotovora</name>
    <dbReference type="NCBI Taxonomy" id="554"/>
    <lineage>
        <taxon>Bacteria</taxon>
        <taxon>Pseudomonadati</taxon>
        <taxon>Pseudomonadota</taxon>
        <taxon>Gammaproteobacteria</taxon>
        <taxon>Enterobacterales</taxon>
        <taxon>Pectobacteriaceae</taxon>
        <taxon>Pectobacterium</taxon>
    </lineage>
</organism>
<evidence type="ECO:0000256" key="3">
    <source>
        <dbReference type="ARBA" id="ARBA00022618"/>
    </source>
</evidence>
<evidence type="ECO:0000259" key="12">
    <source>
        <dbReference type="Pfam" id="PF03033"/>
    </source>
</evidence>
<dbReference type="GO" id="GO:0051991">
    <property type="term" value="F:UDP-N-acetyl-D-glucosamine:N-acetylmuramoyl-L-alanyl-D-glutamyl-meso-2,6-diaminopimelyl-D-alanyl-D-alanine-diphosphoundecaprenol 4-beta-N-acetylglucosaminlytransferase activity"/>
    <property type="evidence" value="ECO:0007669"/>
    <property type="project" value="RHEA"/>
</dbReference>
<feature type="binding site" evidence="11">
    <location>
        <position position="191"/>
    </location>
    <ligand>
        <name>UDP-N-acetyl-alpha-D-glucosamine</name>
        <dbReference type="ChEBI" id="CHEBI:57705"/>
    </ligand>
</feature>
<keyword evidence="3 11" id="KW-0132">Cell division</keyword>
<feature type="binding site" evidence="11">
    <location>
        <begin position="15"/>
        <end position="17"/>
    </location>
    <ligand>
        <name>UDP-N-acetyl-alpha-D-glucosamine</name>
        <dbReference type="ChEBI" id="CHEBI:57705"/>
    </ligand>
</feature>
<dbReference type="HAMAP" id="MF_00033">
    <property type="entry name" value="MurG"/>
    <property type="match status" value="1"/>
</dbReference>
<dbReference type="UniPathway" id="UPA00219"/>
<feature type="binding site" evidence="11">
    <location>
        <position position="163"/>
    </location>
    <ligand>
        <name>UDP-N-acetyl-alpha-D-glucosamine</name>
        <dbReference type="ChEBI" id="CHEBI:57705"/>
    </ligand>
</feature>
<gene>
    <name evidence="11 14" type="primary">murG</name>
    <name evidence="14" type="ORF">D5071_09690</name>
</gene>
<feature type="binding site" evidence="11">
    <location>
        <position position="127"/>
    </location>
    <ligand>
        <name>UDP-N-acetyl-alpha-D-glucosamine</name>
        <dbReference type="ChEBI" id="CHEBI:57705"/>
    </ligand>
</feature>
<dbReference type="FunFam" id="3.40.50.2000:FF:000016">
    <property type="entry name" value="UDP-N-acetylglucosamine--N-acetylmuramyl-(pentapeptide) pyrophosphoryl-undecaprenol N-acetylglucosamine transferase"/>
    <property type="match status" value="1"/>
</dbReference>
<evidence type="ECO:0000256" key="6">
    <source>
        <dbReference type="ARBA" id="ARBA00022960"/>
    </source>
</evidence>
<keyword evidence="4 11" id="KW-0328">Glycosyltransferase</keyword>
<dbReference type="RefSeq" id="WP_119873589.1">
    <property type="nucleotide sequence ID" value="NZ_QZDH01000020.1"/>
</dbReference>
<evidence type="ECO:0000256" key="8">
    <source>
        <dbReference type="ARBA" id="ARBA00023136"/>
    </source>
</evidence>
<dbReference type="Gene3D" id="3.40.50.2000">
    <property type="entry name" value="Glycogen Phosphorylase B"/>
    <property type="match status" value="2"/>
</dbReference>
<evidence type="ECO:0000256" key="1">
    <source>
        <dbReference type="ARBA" id="ARBA00022475"/>
    </source>
</evidence>
<feature type="binding site" evidence="11">
    <location>
        <position position="244"/>
    </location>
    <ligand>
        <name>UDP-N-acetyl-alpha-D-glucosamine</name>
        <dbReference type="ChEBI" id="CHEBI:57705"/>
    </ligand>
</feature>
<feature type="domain" description="Glycosyl transferase family 28 C-terminal" evidence="13">
    <location>
        <begin position="186"/>
        <end position="342"/>
    </location>
</feature>
<comment type="catalytic activity">
    <reaction evidence="11">
        <text>di-trans,octa-cis-undecaprenyl diphospho-N-acetyl-alpha-D-muramoyl-L-alanyl-D-glutamyl-meso-2,6-diaminopimeloyl-D-alanyl-D-alanine + UDP-N-acetyl-alpha-D-glucosamine = di-trans,octa-cis-undecaprenyl diphospho-[N-acetyl-alpha-D-glucosaminyl-(1-&gt;4)]-N-acetyl-alpha-D-muramoyl-L-alanyl-D-glutamyl-meso-2,6-diaminopimeloyl-D-alanyl-D-alanine + UDP + H(+)</text>
        <dbReference type="Rhea" id="RHEA:31227"/>
        <dbReference type="ChEBI" id="CHEBI:15378"/>
        <dbReference type="ChEBI" id="CHEBI:57705"/>
        <dbReference type="ChEBI" id="CHEBI:58223"/>
        <dbReference type="ChEBI" id="CHEBI:61387"/>
        <dbReference type="ChEBI" id="CHEBI:61388"/>
        <dbReference type="EC" id="2.4.1.227"/>
    </reaction>
</comment>
<dbReference type="Proteomes" id="UP000283655">
    <property type="component" value="Unassembled WGS sequence"/>
</dbReference>
<dbReference type="SUPFAM" id="SSF53756">
    <property type="entry name" value="UDP-Glycosyltransferase/glycogen phosphorylase"/>
    <property type="match status" value="1"/>
</dbReference>
<comment type="function">
    <text evidence="11">Cell wall formation. Catalyzes the transfer of a GlcNAc subunit on undecaprenyl-pyrophosphoryl-MurNAc-pentapeptide (lipid intermediate I) to form undecaprenyl-pyrophosphoryl-MurNAc-(pentapeptide)GlcNAc (lipid intermediate II).</text>
</comment>
<keyword evidence="6 11" id="KW-0133">Cell shape</keyword>
<evidence type="ECO:0000313" key="14">
    <source>
        <dbReference type="EMBL" id="RJL51681.1"/>
    </source>
</evidence>
<evidence type="ECO:0000256" key="5">
    <source>
        <dbReference type="ARBA" id="ARBA00022679"/>
    </source>
</evidence>
<comment type="subcellular location">
    <subcellularLocation>
        <location evidence="11">Cell membrane</location>
        <topology evidence="11">Peripheral membrane protein</topology>
        <orientation evidence="11">Cytoplasmic side</orientation>
    </subcellularLocation>
</comment>
<dbReference type="InterPro" id="IPR007235">
    <property type="entry name" value="Glyco_trans_28_C"/>
</dbReference>
<dbReference type="InterPro" id="IPR006009">
    <property type="entry name" value="GlcNAc_MurG"/>
</dbReference>
<evidence type="ECO:0000256" key="2">
    <source>
        <dbReference type="ARBA" id="ARBA00022519"/>
    </source>
</evidence>
<comment type="pathway">
    <text evidence="11">Cell wall biogenesis; peptidoglycan biosynthesis.</text>
</comment>
<sequence>MSGEGKRLMVMAGGTGGHVFPGLAVAHHLMAQGWQVRWLGTADRMEADLVPKHGIEIDFIRISGLRGKGIRAQLSAPIRIFQAVRQARAIMRRYQPDVVLGMGGYVSGPGGLAAWLCGIPVVLHEQNGIAGLTNRWLSHIAKKVLQAFPGAFPKADVVGNPVRTDVLALPAPETRLADRSGPVRALVVGGSQGARVLNQTLPGVAAQLGDRVTIWHQVGKGALSTVQQAYQDVGQTQHKITEFIDDMAAAYAWADIVVCRSGALTVSEIAAAGLPALFVPFQHKDRQQYWNALPLEKAGAAKIIEQPQFSVAAVSEVLSGWDRATLLTMAQKARAVAIPDATDRVAAEVSAAAGSRTTDVAHG</sequence>
<dbReference type="EC" id="2.4.1.227" evidence="11"/>
<feature type="domain" description="Glycosyltransferase family 28 N-terminal" evidence="12">
    <location>
        <begin position="9"/>
        <end position="145"/>
    </location>
</feature>
<keyword evidence="10 11" id="KW-0961">Cell wall biogenesis/degradation</keyword>
<dbReference type="PANTHER" id="PTHR21015:SF22">
    <property type="entry name" value="GLYCOSYLTRANSFERASE"/>
    <property type="match status" value="1"/>
</dbReference>
<keyword evidence="2" id="KW-0997">Cell inner membrane</keyword>
<dbReference type="InterPro" id="IPR004276">
    <property type="entry name" value="GlycoTrans_28_N"/>
</dbReference>
<keyword evidence="7 11" id="KW-0573">Peptidoglycan synthesis</keyword>
<dbReference type="GO" id="GO:0051301">
    <property type="term" value="P:cell division"/>
    <property type="evidence" value="ECO:0007669"/>
    <property type="project" value="UniProtKB-KW"/>
</dbReference>
<feature type="binding site" evidence="11">
    <location>
        <position position="288"/>
    </location>
    <ligand>
        <name>UDP-N-acetyl-alpha-D-glucosamine</name>
        <dbReference type="ChEBI" id="CHEBI:57705"/>
    </ligand>
</feature>
<comment type="caution">
    <text evidence="14">The sequence shown here is derived from an EMBL/GenBank/DDBJ whole genome shotgun (WGS) entry which is preliminary data.</text>
</comment>
<evidence type="ECO:0000256" key="9">
    <source>
        <dbReference type="ARBA" id="ARBA00023306"/>
    </source>
</evidence>
<dbReference type="GO" id="GO:0005886">
    <property type="term" value="C:plasma membrane"/>
    <property type="evidence" value="ECO:0007669"/>
    <property type="project" value="UniProtKB-SubCell"/>
</dbReference>
<accession>A0A419AWH3</accession>
<dbReference type="GO" id="GO:0008360">
    <property type="term" value="P:regulation of cell shape"/>
    <property type="evidence" value="ECO:0007669"/>
    <property type="project" value="UniProtKB-KW"/>
</dbReference>
<evidence type="ECO:0000256" key="7">
    <source>
        <dbReference type="ARBA" id="ARBA00022984"/>
    </source>
</evidence>
<dbReference type="GO" id="GO:0050511">
    <property type="term" value="F:undecaprenyldiphospho-muramoylpentapeptide beta-N-acetylglucosaminyltransferase activity"/>
    <property type="evidence" value="ECO:0007669"/>
    <property type="project" value="UniProtKB-UniRule"/>
</dbReference>
<feature type="binding site" evidence="11">
    <location>
        <begin position="263"/>
        <end position="268"/>
    </location>
    <ligand>
        <name>UDP-N-acetyl-alpha-D-glucosamine</name>
        <dbReference type="ChEBI" id="CHEBI:57705"/>
    </ligand>
</feature>
<reference evidence="14 15" key="1">
    <citation type="submission" date="2018-09" db="EMBL/GenBank/DDBJ databases">
        <title>Phylogenetic diversity of Pectobacterium and Dickeya strains causing blackleg disease of potato in Morocco.</title>
        <authorList>
            <person name="Oulghazi S."/>
            <person name="Moumni M."/>
            <person name="Faure D."/>
        </authorList>
    </citation>
    <scope>NUCLEOTIDE SEQUENCE [LARGE SCALE GENOMIC DNA]</scope>
    <source>
        <strain evidence="14 15">S1.15.11.2D</strain>
    </source>
</reference>
<dbReference type="Pfam" id="PF04101">
    <property type="entry name" value="Glyco_tran_28_C"/>
    <property type="match status" value="1"/>
</dbReference>
<name>A0A419AWH3_PECCA</name>
<dbReference type="PANTHER" id="PTHR21015">
    <property type="entry name" value="UDP-N-ACETYLGLUCOSAMINE--N-ACETYLMURAMYL-(PENTAPEPTIDE) PYROPHOSPHORYL-UNDECAPRENOL N-ACETYLGLUCOSAMINE TRANSFERASE 1"/>
    <property type="match status" value="1"/>
</dbReference>
<dbReference type="GO" id="GO:0009252">
    <property type="term" value="P:peptidoglycan biosynthetic process"/>
    <property type="evidence" value="ECO:0007669"/>
    <property type="project" value="UniProtKB-UniRule"/>
</dbReference>
<keyword evidence="5 11" id="KW-0808">Transferase</keyword>
<dbReference type="FunFam" id="3.40.50.2000:FF:000018">
    <property type="entry name" value="UDP-N-acetylglucosamine--N-acetylmuramyl-(pentapeptide) pyrophosphoryl-undecaprenol N-acetylglucosamine transferase"/>
    <property type="match status" value="1"/>
</dbReference>
<evidence type="ECO:0000256" key="10">
    <source>
        <dbReference type="ARBA" id="ARBA00023316"/>
    </source>
</evidence>
<keyword evidence="8 11" id="KW-0472">Membrane</keyword>
<evidence type="ECO:0000259" key="13">
    <source>
        <dbReference type="Pfam" id="PF04101"/>
    </source>
</evidence>
<proteinExistence type="inferred from homology"/>
<keyword evidence="1 11" id="KW-1003">Cell membrane</keyword>
<evidence type="ECO:0000256" key="4">
    <source>
        <dbReference type="ARBA" id="ARBA00022676"/>
    </source>
</evidence>
<dbReference type="CDD" id="cd03785">
    <property type="entry name" value="GT28_MurG"/>
    <property type="match status" value="1"/>
</dbReference>
<keyword evidence="9 11" id="KW-0131">Cell cycle</keyword>
<comment type="similarity">
    <text evidence="11">Belongs to the glycosyltransferase 28 family. MurG subfamily.</text>
</comment>
<dbReference type="AlphaFoldDB" id="A0A419AWH3"/>
<dbReference type="Pfam" id="PF03033">
    <property type="entry name" value="Glyco_transf_28"/>
    <property type="match status" value="1"/>
</dbReference>